<feature type="compositionally biased region" description="Basic and acidic residues" evidence="3">
    <location>
        <begin position="133"/>
        <end position="145"/>
    </location>
</feature>
<keyword evidence="7" id="KW-1185">Reference proteome</keyword>
<dbReference type="OrthoDB" id="1939479at2759"/>
<comment type="caution">
    <text evidence="6">The sequence shown here is derived from an EMBL/GenBank/DDBJ whole genome shotgun (WGS) entry which is preliminary data.</text>
</comment>
<keyword evidence="1" id="KW-0645">Protease</keyword>
<feature type="region of interest" description="Disordered" evidence="3">
    <location>
        <begin position="131"/>
        <end position="155"/>
    </location>
</feature>
<proteinExistence type="predicted"/>
<keyword evidence="4" id="KW-0472">Membrane</keyword>
<evidence type="ECO:0000256" key="1">
    <source>
        <dbReference type="ARBA" id="ARBA00022670"/>
    </source>
</evidence>
<dbReference type="InterPro" id="IPR003653">
    <property type="entry name" value="Peptidase_C48_C"/>
</dbReference>
<name>A0A8S1UXT3_PAROT</name>
<evidence type="ECO:0000259" key="5">
    <source>
        <dbReference type="PROSITE" id="PS50600"/>
    </source>
</evidence>
<dbReference type="Pfam" id="PF02902">
    <property type="entry name" value="Peptidase_C48"/>
    <property type="match status" value="1"/>
</dbReference>
<dbReference type="GO" id="GO:0006508">
    <property type="term" value="P:proteolysis"/>
    <property type="evidence" value="ECO:0007669"/>
    <property type="project" value="UniProtKB-KW"/>
</dbReference>
<reference evidence="6" key="1">
    <citation type="submission" date="2021-01" db="EMBL/GenBank/DDBJ databases">
        <authorList>
            <consortium name="Genoscope - CEA"/>
            <person name="William W."/>
        </authorList>
    </citation>
    <scope>NUCLEOTIDE SEQUENCE</scope>
</reference>
<dbReference type="Proteomes" id="UP000683925">
    <property type="component" value="Unassembled WGS sequence"/>
</dbReference>
<evidence type="ECO:0000256" key="4">
    <source>
        <dbReference type="SAM" id="Phobius"/>
    </source>
</evidence>
<sequence length="594" mass="70216">MQILWWVILIVVISLIVFFVAKGIRNLLGSGNLYKKGHLQNLKHHNNFYNKSKQEPQLVYGLDEANQKTQSVAYNQQNEERVLNNKAEQSFESEGKREMEFLNSDRSQNQKLIKQNIHPGEIKNENNIINNYDMDKQNNDGKQFEDQQNSGKNQVNSENNIQIIENEISKQQDVDNRILKSGRGILSKQISQKEFQDQEMPYSESSSSKFLPLLNDLQMKKQRSEEAECQSVQKSIVIQIEPTDNENQQKYKYLRINNNKLMYVEDRHHYYTGVAFYYKVQYDMDNNPKFEIFEGQFDKGKRSGKGILYGGKSKFINYDGDWKDDQQNEQKKQQQLEGDVNIEIEKAIKPKKKIQIFEEGKLIQIDKKNQNQISFGQQIYWVKFNEQYCTKDMDILKSGTSWFTSSIIDGFAQYLNIIMEKQLINMLIKKVKRYLFCPSYLYTNMSQDRIKENLTAFQNYILEFEPIDFKLELLFQRVYFAINKSKTHFFLLYIDFPSKSLNIVDSIQKNEYSYQTEIKIFQNIFQQQITSTNIIPCTQQRNGYDCGPYTCLNMYKDFNNLMQVACPKIKQKPIDNPLQMRQFLFDILKNSDNN</sequence>
<dbReference type="PROSITE" id="PS50600">
    <property type="entry name" value="ULP_PROTEASE"/>
    <property type="match status" value="1"/>
</dbReference>
<evidence type="ECO:0000256" key="3">
    <source>
        <dbReference type="SAM" id="MobiDB-lite"/>
    </source>
</evidence>
<protein>
    <recommendedName>
        <fullName evidence="5">Ubiquitin-like protease family profile domain-containing protein</fullName>
    </recommendedName>
</protein>
<dbReference type="OMA" id="KRYLFCP"/>
<keyword evidence="4" id="KW-1133">Transmembrane helix</keyword>
<evidence type="ECO:0000313" key="7">
    <source>
        <dbReference type="Proteomes" id="UP000683925"/>
    </source>
</evidence>
<accession>A0A8S1UXT3</accession>
<keyword evidence="4" id="KW-0812">Transmembrane</keyword>
<dbReference type="AlphaFoldDB" id="A0A8S1UXT3"/>
<feature type="domain" description="Ubiquitin-like protease family profile" evidence="5">
    <location>
        <begin position="386"/>
        <end position="557"/>
    </location>
</feature>
<evidence type="ECO:0000313" key="6">
    <source>
        <dbReference type="EMBL" id="CAD8169294.1"/>
    </source>
</evidence>
<feature type="transmembrane region" description="Helical" evidence="4">
    <location>
        <begin position="6"/>
        <end position="28"/>
    </location>
</feature>
<dbReference type="EMBL" id="CAJJDP010000053">
    <property type="protein sequence ID" value="CAD8169294.1"/>
    <property type="molecule type" value="Genomic_DNA"/>
</dbReference>
<organism evidence="6 7">
    <name type="scientific">Paramecium octaurelia</name>
    <dbReference type="NCBI Taxonomy" id="43137"/>
    <lineage>
        <taxon>Eukaryota</taxon>
        <taxon>Sar</taxon>
        <taxon>Alveolata</taxon>
        <taxon>Ciliophora</taxon>
        <taxon>Intramacronucleata</taxon>
        <taxon>Oligohymenophorea</taxon>
        <taxon>Peniculida</taxon>
        <taxon>Parameciidae</taxon>
        <taxon>Paramecium</taxon>
    </lineage>
</organism>
<keyword evidence="2" id="KW-0378">Hydrolase</keyword>
<gene>
    <name evidence="6" type="ORF">POCTA_138.1.T0530135</name>
</gene>
<dbReference type="GO" id="GO:0008234">
    <property type="term" value="F:cysteine-type peptidase activity"/>
    <property type="evidence" value="ECO:0007669"/>
    <property type="project" value="InterPro"/>
</dbReference>
<evidence type="ECO:0000256" key="2">
    <source>
        <dbReference type="ARBA" id="ARBA00022801"/>
    </source>
</evidence>